<dbReference type="Proteomes" id="UP000009168">
    <property type="component" value="Unassembled WGS sequence"/>
</dbReference>
<dbReference type="HOGENOM" id="CLU_252681_0_0_1"/>
<dbReference type="InParanoid" id="Q23LQ6"/>
<keyword evidence="4" id="KW-1185">Reference proteome</keyword>
<feature type="coiled-coil region" evidence="1">
    <location>
        <begin position="417"/>
        <end position="504"/>
    </location>
</feature>
<feature type="region of interest" description="Disordered" evidence="2">
    <location>
        <begin position="1219"/>
        <end position="1242"/>
    </location>
</feature>
<keyword evidence="1" id="KW-0175">Coiled coil</keyword>
<proteinExistence type="predicted"/>
<reference evidence="4" key="1">
    <citation type="journal article" date="2006" name="PLoS Biol.">
        <title>Macronuclear genome sequence of the ciliate Tetrahymena thermophila, a model eukaryote.</title>
        <authorList>
            <person name="Eisen J.A."/>
            <person name="Coyne R.S."/>
            <person name="Wu M."/>
            <person name="Wu D."/>
            <person name="Thiagarajan M."/>
            <person name="Wortman J.R."/>
            <person name="Badger J.H."/>
            <person name="Ren Q."/>
            <person name="Amedeo P."/>
            <person name="Jones K.M."/>
            <person name="Tallon L.J."/>
            <person name="Delcher A.L."/>
            <person name="Salzberg S.L."/>
            <person name="Silva J.C."/>
            <person name="Haas B.J."/>
            <person name="Majoros W.H."/>
            <person name="Farzad M."/>
            <person name="Carlton J.M."/>
            <person name="Smith R.K. Jr."/>
            <person name="Garg J."/>
            <person name="Pearlman R.E."/>
            <person name="Karrer K.M."/>
            <person name="Sun L."/>
            <person name="Manning G."/>
            <person name="Elde N.C."/>
            <person name="Turkewitz A.P."/>
            <person name="Asai D.J."/>
            <person name="Wilkes D.E."/>
            <person name="Wang Y."/>
            <person name="Cai H."/>
            <person name="Collins K."/>
            <person name="Stewart B.A."/>
            <person name="Lee S.R."/>
            <person name="Wilamowska K."/>
            <person name="Weinberg Z."/>
            <person name="Ruzzo W.L."/>
            <person name="Wloga D."/>
            <person name="Gaertig J."/>
            <person name="Frankel J."/>
            <person name="Tsao C.-C."/>
            <person name="Gorovsky M.A."/>
            <person name="Keeling P.J."/>
            <person name="Waller R.F."/>
            <person name="Patron N.J."/>
            <person name="Cherry J.M."/>
            <person name="Stover N.A."/>
            <person name="Krieger C.J."/>
            <person name="del Toro C."/>
            <person name="Ryder H.F."/>
            <person name="Williamson S.C."/>
            <person name="Barbeau R.A."/>
            <person name="Hamilton E.P."/>
            <person name="Orias E."/>
        </authorList>
    </citation>
    <scope>NUCLEOTIDE SEQUENCE [LARGE SCALE GENOMIC DNA]</scope>
    <source>
        <strain evidence="4">SB210</strain>
    </source>
</reference>
<dbReference type="EMBL" id="GG662664">
    <property type="protein sequence ID" value="EAR97454.2"/>
    <property type="molecule type" value="Genomic_DNA"/>
</dbReference>
<accession>Q23LQ6</accession>
<feature type="compositionally biased region" description="Polar residues" evidence="2">
    <location>
        <begin position="80"/>
        <end position="89"/>
    </location>
</feature>
<protein>
    <submittedName>
        <fullName evidence="3">Uncharacterized protein</fullName>
    </submittedName>
</protein>
<feature type="compositionally biased region" description="Low complexity" evidence="2">
    <location>
        <begin position="1219"/>
        <end position="1230"/>
    </location>
</feature>
<feature type="region of interest" description="Disordered" evidence="2">
    <location>
        <begin position="1342"/>
        <end position="1375"/>
    </location>
</feature>
<dbReference type="GeneID" id="7845672"/>
<gene>
    <name evidence="3" type="ORF">TTHERM_01009900</name>
</gene>
<dbReference type="RefSeq" id="XP_001017699.2">
    <property type="nucleotide sequence ID" value="XM_001017699.2"/>
</dbReference>
<sequence>MGDFEQQLFKLSLFKSLDDHDLGKPPDYQSSDQSVSQNDDSLIIPNFYRKSQQDQQQIGGKNTIQKQESLKTNNSHRSKSAYPTKNINRNSSLNIVKVENQNQQFFTPKKQNNQIVNSSSVHNEYQQDTTQTSYNKNMLKTTSSNYIQSNEKDHYFSNKKNYINKNSSKGHKKSGLSQSYAENDGLNKDSDSEEREEIQRRRNFELNMESKRQMLEFEFEQSEDRRRAQLKQLQNSQTKSQLVDVLNGWVDLNKKKEMQLQQLQNTLAIKDSGKPPKLLFKKLNNSQQETKQQRSLSAAQYSASKSQFNQRLTFHNKNTHSFGYIIPQSQYLASTQDFFPLKQEKDTSALEERIQNIKQEIDRVESLIFNQNQIQQNMQYEVINLGYTINKKRKSINGKQQLRTEFEDKNSQFAKIKSKIQVNNSQTKKNLKNLSEQYTEVSEKQKEILGEQVKRSIENQVAVKHQKDNMCNLLIQIEKQKQVLQETEIELEQQEIIEQKFKERNQEQLSLIQQIKVLDDLDSLFLKDQVKYYLNSQKLEHIDKYMSKDQSVLFDDFSLQSPLIRYKQQNVQQNKDLDRKQFLQMLDDFYERHGEGPVELSYSLLNYFQHLSNQFEGHKMAYNELNFQKQEKSLLEQQVDEDLQQLKIAQYDSPESQSKRQIIQQQVNQTQRLDLIQHLYVEKQLNLGVKIFQQSQMLQEEIQISEKTLLYSFMGIAESFIRKAKILLLMQDQCKVNLGQDLSDYIQESINKINKMIRNDVKVLKKQTSEKKFEIPQEFMKDMGNFKRNLGLKLLSQVKLNESSPKKEFDDNNVLILFNEYSDILQKHHKSQIQPDNSVLEKWIYELKNDNIINGFANQNMIINFLKKLDCSEQDSVDVSFSYIFKNMHLLKKEAWNNYQECLEQIFQLEENLLNKIRVKQEELLNEIIAASPKFQNKRTKEAKKNINYLSQQKFPFIKDFENLNQVILSENKEAVNRIESQIDNPQVTPIERKKQANENKNRKAEFDIEFFLEKLKTDGKKNLKKEIIENDEKIRREEEKERRKSSLLFKTDQEEYFQYKESQHFDQNVVEVKNIKEKDQDQDAENTQILKYPLYFQNFNDNNKIQKNQQELENKQYFQIRKRVISCDQLKQKRQTTINYEDFIKPDAIGSARKDLALNSNLINHISKLEASTQSIDKEGLERSLRYQKTYLEDINQNMNNKKIKKQVRLNSETNASNFNEQNMNNQNAQERDGQGQIQKERKVSPFSYLIKARTESSPDYYQQEPNQLQKINKYLFLKTLKEPQNNQQLSQNMQANNKRKQINGNKSEAILKKRILPYKKSFHSILNSILDEQMKLKQNNKNTQSKENLLNQRKPSSDINGAQQENQQNSEKLNQYSLTFGKLTKDNENTEQYPQSDQKNLENKQIQFIQQQPRNSLIKPQKVQNQDDKQNYQQQSQQALKKFLNLKVHTQIKQNNSYLHKNTHN</sequence>
<feature type="compositionally biased region" description="Polar residues" evidence="2">
    <location>
        <begin position="49"/>
        <end position="73"/>
    </location>
</feature>
<feature type="compositionally biased region" description="Basic and acidic residues" evidence="2">
    <location>
        <begin position="1231"/>
        <end position="1242"/>
    </location>
</feature>
<evidence type="ECO:0000313" key="3">
    <source>
        <dbReference type="EMBL" id="EAR97454.2"/>
    </source>
</evidence>
<feature type="region of interest" description="Disordered" evidence="2">
    <location>
        <begin position="19"/>
        <end position="89"/>
    </location>
</feature>
<evidence type="ECO:0000313" key="4">
    <source>
        <dbReference type="Proteomes" id="UP000009168"/>
    </source>
</evidence>
<dbReference type="KEGG" id="tet:TTHERM_01009900"/>
<evidence type="ECO:0000256" key="2">
    <source>
        <dbReference type="SAM" id="MobiDB-lite"/>
    </source>
</evidence>
<organism evidence="3 4">
    <name type="scientific">Tetrahymena thermophila (strain SB210)</name>
    <dbReference type="NCBI Taxonomy" id="312017"/>
    <lineage>
        <taxon>Eukaryota</taxon>
        <taxon>Sar</taxon>
        <taxon>Alveolata</taxon>
        <taxon>Ciliophora</taxon>
        <taxon>Intramacronucleata</taxon>
        <taxon>Oligohymenophorea</taxon>
        <taxon>Hymenostomatida</taxon>
        <taxon>Tetrahymenina</taxon>
        <taxon>Tetrahymenidae</taxon>
        <taxon>Tetrahymena</taxon>
    </lineage>
</organism>
<evidence type="ECO:0000256" key="1">
    <source>
        <dbReference type="SAM" id="Coils"/>
    </source>
</evidence>
<feature type="compositionally biased region" description="Low complexity" evidence="2">
    <location>
        <begin position="29"/>
        <end position="41"/>
    </location>
</feature>
<feature type="region of interest" description="Disordered" evidence="2">
    <location>
        <begin position="161"/>
        <end position="205"/>
    </location>
</feature>
<name>Q23LQ6_TETTS</name>